<proteinExistence type="predicted"/>
<name>A9KRD6_LACP7</name>
<accession>A9KRD6</accession>
<reference evidence="2" key="1">
    <citation type="submission" date="2007-11" db="EMBL/GenBank/DDBJ databases">
        <title>Complete genome sequence of Clostridium phytofermentans ISDg.</title>
        <authorList>
            <person name="Leschine S.B."/>
            <person name="Warnick T.A."/>
            <person name="Blanchard J.L."/>
            <person name="Schnell D.J."/>
            <person name="Petit E.L."/>
            <person name="LaTouf W.G."/>
            <person name="Copeland A."/>
            <person name="Lucas S."/>
            <person name="Lapidus A."/>
            <person name="Barry K."/>
            <person name="Glavina del Rio T."/>
            <person name="Dalin E."/>
            <person name="Tice H."/>
            <person name="Pitluck S."/>
            <person name="Kiss H."/>
            <person name="Brettin T."/>
            <person name="Bruce D."/>
            <person name="Detter J.C."/>
            <person name="Han C."/>
            <person name="Kuske C."/>
            <person name="Schmutz J."/>
            <person name="Larimer F."/>
            <person name="Land M."/>
            <person name="Hauser L."/>
            <person name="Kyrpides N."/>
            <person name="Kim E.A."/>
            <person name="Richardson P."/>
        </authorList>
    </citation>
    <scope>NUCLEOTIDE SEQUENCE [LARGE SCALE GENOMIC DNA]</scope>
    <source>
        <strain evidence="2">ATCC 700394 / DSM 18823 / ISDg</strain>
    </source>
</reference>
<gene>
    <name evidence="1" type="ordered locus">Cphy_1638</name>
</gene>
<keyword evidence="2" id="KW-1185">Reference proteome</keyword>
<dbReference type="Proteomes" id="UP000000370">
    <property type="component" value="Chromosome"/>
</dbReference>
<dbReference type="EMBL" id="CP000885">
    <property type="protein sequence ID" value="ABX42010.1"/>
    <property type="molecule type" value="Genomic_DNA"/>
</dbReference>
<evidence type="ECO:0000313" key="1">
    <source>
        <dbReference type="EMBL" id="ABX42010.1"/>
    </source>
</evidence>
<protein>
    <submittedName>
        <fullName evidence="1">Uncharacterized protein</fullName>
    </submittedName>
</protein>
<dbReference type="RefSeq" id="WP_012199664.1">
    <property type="nucleotide sequence ID" value="NC_010001.1"/>
</dbReference>
<organism evidence="1 2">
    <name type="scientific">Lachnoclostridium phytofermentans (strain ATCC 700394 / DSM 18823 / ISDg)</name>
    <name type="common">Clostridium phytofermentans</name>
    <dbReference type="NCBI Taxonomy" id="357809"/>
    <lineage>
        <taxon>Bacteria</taxon>
        <taxon>Bacillati</taxon>
        <taxon>Bacillota</taxon>
        <taxon>Clostridia</taxon>
        <taxon>Lachnospirales</taxon>
        <taxon>Lachnospiraceae</taxon>
    </lineage>
</organism>
<dbReference type="AlphaFoldDB" id="A9KRD6"/>
<dbReference type="HOGENOM" id="CLU_2698141_0_0_9"/>
<sequence length="73" mass="8313">MELENLQCSALNFEHEVELLAQARPYLSWESPWGVNEERRFKLAPILKEAAESYEKGIDYIEKALVANSISGS</sequence>
<dbReference type="KEGG" id="cpy:Cphy_1638"/>
<evidence type="ECO:0000313" key="2">
    <source>
        <dbReference type="Proteomes" id="UP000000370"/>
    </source>
</evidence>